<feature type="region of interest" description="Disordered" evidence="1">
    <location>
        <begin position="83"/>
        <end position="110"/>
    </location>
</feature>
<feature type="compositionally biased region" description="Basic and acidic residues" evidence="1">
    <location>
        <begin position="365"/>
        <end position="393"/>
    </location>
</feature>
<gene>
    <name evidence="2" type="ORF">M422DRAFT_229707</name>
</gene>
<dbReference type="Pfam" id="PF04004">
    <property type="entry name" value="Leo1"/>
    <property type="match status" value="1"/>
</dbReference>
<feature type="region of interest" description="Disordered" evidence="1">
    <location>
        <begin position="1"/>
        <end position="66"/>
    </location>
</feature>
<feature type="compositionally biased region" description="Acidic residues" evidence="1">
    <location>
        <begin position="92"/>
        <end position="102"/>
    </location>
</feature>
<dbReference type="OrthoDB" id="20844at2759"/>
<feature type="region of interest" description="Disordered" evidence="1">
    <location>
        <begin position="171"/>
        <end position="190"/>
    </location>
</feature>
<dbReference type="InterPro" id="IPR007149">
    <property type="entry name" value="Leo1"/>
</dbReference>
<feature type="compositionally biased region" description="Acidic residues" evidence="1">
    <location>
        <begin position="1"/>
        <end position="13"/>
    </location>
</feature>
<proteinExistence type="predicted"/>
<feature type="compositionally biased region" description="Low complexity" evidence="1">
    <location>
        <begin position="178"/>
        <end position="190"/>
    </location>
</feature>
<name>A0A0C9UDW3_SPHS4</name>
<organism evidence="2 3">
    <name type="scientific">Sphaerobolus stellatus (strain SS14)</name>
    <dbReference type="NCBI Taxonomy" id="990650"/>
    <lineage>
        <taxon>Eukaryota</taxon>
        <taxon>Fungi</taxon>
        <taxon>Dikarya</taxon>
        <taxon>Basidiomycota</taxon>
        <taxon>Agaricomycotina</taxon>
        <taxon>Agaricomycetes</taxon>
        <taxon>Phallomycetidae</taxon>
        <taxon>Geastrales</taxon>
        <taxon>Sphaerobolaceae</taxon>
        <taxon>Sphaerobolus</taxon>
    </lineage>
</organism>
<dbReference type="HOGENOM" id="CLU_031059_0_0_1"/>
<protein>
    <recommendedName>
        <fullName evidence="4">RNA polymerase-associated protein LEO1</fullName>
    </recommendedName>
</protein>
<feature type="compositionally biased region" description="Acidic residues" evidence="1">
    <location>
        <begin position="36"/>
        <end position="46"/>
    </location>
</feature>
<accession>A0A0C9UDW3</accession>
<sequence length="438" mass="49849">MGDLFGDEEDVDGDGSPAPDDGLTSPERLKRKRLEYEEEDQEDGQEDIPLREADVQVPNVPIPKSADGDYWVMRLPNFVKLDSKPFHPDTYVEPEQEDDDTSTEASKERSLSIKLEVENTIRWRWVKDEDGNDRKQSNSRIIRWSDGTLSLQLGKELFDVNQNIDTSALMPRGALGGSQQSQQQSTASTSRIRGAGLTYLVAQHKRAEVLQAEKVITGHLTLRPTGMQSETHRKLVRAVGQKHNKVARLKMAPTELVQKDPGRELAELAKNAAKTRPKKPSRRDETFITPRKRRGGGGGGGRRDFYDEDEAVDAYDSEDDMDTSLRKGKKRADEERKGGEYQTDDFLVSDEEEEEDERAPRRRARDKDESRDVLDEAEERIERAEKKRQGGKDSDEEDSDAKMDVESEEEDEDDDDASIRRTTGRRRRVAVDEEDEEE</sequence>
<feature type="compositionally biased region" description="Acidic residues" evidence="1">
    <location>
        <begin position="406"/>
        <end position="416"/>
    </location>
</feature>
<dbReference type="PANTHER" id="PTHR23146:SF0">
    <property type="entry name" value="RNA POLYMERASE-ASSOCIATED PROTEIN LEO1"/>
    <property type="match status" value="1"/>
</dbReference>
<feature type="region of interest" description="Disordered" evidence="1">
    <location>
        <begin position="270"/>
        <end position="438"/>
    </location>
</feature>
<evidence type="ECO:0000313" key="2">
    <source>
        <dbReference type="EMBL" id="KIJ41243.1"/>
    </source>
</evidence>
<evidence type="ECO:0000256" key="1">
    <source>
        <dbReference type="SAM" id="MobiDB-lite"/>
    </source>
</evidence>
<evidence type="ECO:0008006" key="4">
    <source>
        <dbReference type="Google" id="ProtNLM"/>
    </source>
</evidence>
<evidence type="ECO:0000313" key="3">
    <source>
        <dbReference type="Proteomes" id="UP000054279"/>
    </source>
</evidence>
<dbReference type="GO" id="GO:1990269">
    <property type="term" value="F:RNA polymerase II C-terminal domain phosphoserine binding"/>
    <property type="evidence" value="ECO:0007669"/>
    <property type="project" value="TreeGrafter"/>
</dbReference>
<dbReference type="GO" id="GO:0016593">
    <property type="term" value="C:Cdc73/Paf1 complex"/>
    <property type="evidence" value="ECO:0007669"/>
    <property type="project" value="InterPro"/>
</dbReference>
<reference evidence="2 3" key="1">
    <citation type="submission" date="2014-06" db="EMBL/GenBank/DDBJ databases">
        <title>Evolutionary Origins and Diversification of the Mycorrhizal Mutualists.</title>
        <authorList>
            <consortium name="DOE Joint Genome Institute"/>
            <consortium name="Mycorrhizal Genomics Consortium"/>
            <person name="Kohler A."/>
            <person name="Kuo A."/>
            <person name="Nagy L.G."/>
            <person name="Floudas D."/>
            <person name="Copeland A."/>
            <person name="Barry K.W."/>
            <person name="Cichocki N."/>
            <person name="Veneault-Fourrey C."/>
            <person name="LaButti K."/>
            <person name="Lindquist E.A."/>
            <person name="Lipzen A."/>
            <person name="Lundell T."/>
            <person name="Morin E."/>
            <person name="Murat C."/>
            <person name="Riley R."/>
            <person name="Ohm R."/>
            <person name="Sun H."/>
            <person name="Tunlid A."/>
            <person name="Henrissat B."/>
            <person name="Grigoriev I.V."/>
            <person name="Hibbett D.S."/>
            <person name="Martin F."/>
        </authorList>
    </citation>
    <scope>NUCLEOTIDE SEQUENCE [LARGE SCALE GENOMIC DNA]</scope>
    <source>
        <strain evidence="2 3">SS14</strain>
    </source>
</reference>
<keyword evidence="3" id="KW-1185">Reference proteome</keyword>
<dbReference type="GO" id="GO:0006368">
    <property type="term" value="P:transcription elongation by RNA polymerase II"/>
    <property type="evidence" value="ECO:0007669"/>
    <property type="project" value="InterPro"/>
</dbReference>
<dbReference type="AlphaFoldDB" id="A0A0C9UDW3"/>
<dbReference type="EMBL" id="KN837138">
    <property type="protein sequence ID" value="KIJ41243.1"/>
    <property type="molecule type" value="Genomic_DNA"/>
</dbReference>
<dbReference type="PANTHER" id="PTHR23146">
    <property type="entry name" value="LEO1 PROTEIN"/>
    <property type="match status" value="1"/>
</dbReference>
<dbReference type="Proteomes" id="UP000054279">
    <property type="component" value="Unassembled WGS sequence"/>
</dbReference>
<feature type="compositionally biased region" description="Acidic residues" evidence="1">
    <location>
        <begin position="347"/>
        <end position="357"/>
    </location>
</feature>
<dbReference type="GO" id="GO:0032968">
    <property type="term" value="P:positive regulation of transcription elongation by RNA polymerase II"/>
    <property type="evidence" value="ECO:0007669"/>
    <property type="project" value="TreeGrafter"/>
</dbReference>
<feature type="compositionally biased region" description="Acidic residues" evidence="1">
    <location>
        <begin position="306"/>
        <end position="322"/>
    </location>
</feature>